<evidence type="ECO:0000256" key="11">
    <source>
        <dbReference type="RuleBase" id="RU000304"/>
    </source>
</evidence>
<feature type="region of interest" description="Disordered" evidence="12">
    <location>
        <begin position="1"/>
        <end position="29"/>
    </location>
</feature>
<sequence length="465" mass="52130">MDSKTCPTTSTIKCPSSRRQRGCNTDPIKAYNRNSEECLKITKKRSRTSKSPYKGCRRRSSGPSSRAPAATSAQEYSNTTHSTGETQSLPGQSAGGVSVSKSQKNRHKKRSTKKRQWSPQSEEQAQTFRGSSSSTEDAGAPTPASNSNTSDAKERKREKSDSEESKRVTKRSRKTLSKCPSGDIPSSSVSAAYRDNIADFYAKYQEEDILGEGGFGSVYAGYRKEDNLPVAIKHIPQHSVKHTAVELEGKVVMVPMEVVLHLKLKPAEGESSAIISLHDWYSLDSELILVMERPVPCMDMIDYLNSRPSILQEHEAKEITRQLVDALIEVHSKGVFHRDIKLDNILMETGSEIPRVRLIDFGCGTFLLQGMYHSKQGTYSYTTPEWFKHGSYRAEPTTVWQVGMVLFGILHSYLPFKTRDDIISVIPKINKRLSYECRDFLQGCLKKSPEGRTSLEGLKRHPWLV</sequence>
<dbReference type="InterPro" id="IPR017441">
    <property type="entry name" value="Protein_kinase_ATP_BS"/>
</dbReference>
<name>A0AAN8AQT1_ELEMC</name>
<feature type="compositionally biased region" description="Polar residues" evidence="12">
    <location>
        <begin position="74"/>
        <end position="91"/>
    </location>
</feature>
<evidence type="ECO:0000256" key="8">
    <source>
        <dbReference type="ARBA" id="ARBA00047899"/>
    </source>
</evidence>
<evidence type="ECO:0000256" key="12">
    <source>
        <dbReference type="SAM" id="MobiDB-lite"/>
    </source>
</evidence>
<evidence type="ECO:0000256" key="9">
    <source>
        <dbReference type="ARBA" id="ARBA00048679"/>
    </source>
</evidence>
<dbReference type="PROSITE" id="PS00107">
    <property type="entry name" value="PROTEIN_KINASE_ATP"/>
    <property type="match status" value="1"/>
</dbReference>
<dbReference type="PROSITE" id="PS50011">
    <property type="entry name" value="PROTEIN_KINASE_DOM"/>
    <property type="match status" value="1"/>
</dbReference>
<dbReference type="InterPro" id="IPR008271">
    <property type="entry name" value="Ser/Thr_kinase_AS"/>
</dbReference>
<evidence type="ECO:0000256" key="3">
    <source>
        <dbReference type="ARBA" id="ARBA00022527"/>
    </source>
</evidence>
<dbReference type="GO" id="GO:0005524">
    <property type="term" value="F:ATP binding"/>
    <property type="evidence" value="ECO:0007669"/>
    <property type="project" value="UniProtKB-UniRule"/>
</dbReference>
<dbReference type="GO" id="GO:0004674">
    <property type="term" value="F:protein serine/threonine kinase activity"/>
    <property type="evidence" value="ECO:0007669"/>
    <property type="project" value="UniProtKB-KW"/>
</dbReference>
<feature type="compositionally biased region" description="Basic residues" evidence="12">
    <location>
        <begin position="103"/>
        <end position="116"/>
    </location>
</feature>
<dbReference type="SMART" id="SM00220">
    <property type="entry name" value="S_TKc"/>
    <property type="match status" value="1"/>
</dbReference>
<keyword evidence="7 10" id="KW-0067">ATP-binding</keyword>
<comment type="catalytic activity">
    <reaction evidence="8">
        <text>L-threonyl-[protein] + ATP = O-phospho-L-threonyl-[protein] + ADP + H(+)</text>
        <dbReference type="Rhea" id="RHEA:46608"/>
        <dbReference type="Rhea" id="RHEA-COMP:11060"/>
        <dbReference type="Rhea" id="RHEA-COMP:11605"/>
        <dbReference type="ChEBI" id="CHEBI:15378"/>
        <dbReference type="ChEBI" id="CHEBI:30013"/>
        <dbReference type="ChEBI" id="CHEBI:30616"/>
        <dbReference type="ChEBI" id="CHEBI:61977"/>
        <dbReference type="ChEBI" id="CHEBI:456216"/>
        <dbReference type="EC" id="2.7.11.1"/>
    </reaction>
</comment>
<evidence type="ECO:0000256" key="10">
    <source>
        <dbReference type="PROSITE-ProRule" id="PRU10141"/>
    </source>
</evidence>
<evidence type="ECO:0000256" key="4">
    <source>
        <dbReference type="ARBA" id="ARBA00022679"/>
    </source>
</evidence>
<dbReference type="Gene3D" id="1.10.510.10">
    <property type="entry name" value="Transferase(Phosphotransferase) domain 1"/>
    <property type="match status" value="1"/>
</dbReference>
<dbReference type="Proteomes" id="UP001346869">
    <property type="component" value="Unassembled WGS sequence"/>
</dbReference>
<feature type="compositionally biased region" description="Low complexity" evidence="12">
    <location>
        <begin position="61"/>
        <end position="73"/>
    </location>
</feature>
<feature type="compositionally biased region" description="Polar residues" evidence="12">
    <location>
        <begin position="1"/>
        <end position="14"/>
    </location>
</feature>
<evidence type="ECO:0000256" key="2">
    <source>
        <dbReference type="ARBA" id="ARBA00012513"/>
    </source>
</evidence>
<dbReference type="InterPro" id="IPR011009">
    <property type="entry name" value="Kinase-like_dom_sf"/>
</dbReference>
<dbReference type="InterPro" id="IPR000719">
    <property type="entry name" value="Prot_kinase_dom"/>
</dbReference>
<accession>A0AAN8AQT1</accession>
<gene>
    <name evidence="14" type="ORF">PBY51_009878</name>
</gene>
<dbReference type="GO" id="GO:0043066">
    <property type="term" value="P:negative regulation of apoptotic process"/>
    <property type="evidence" value="ECO:0007669"/>
    <property type="project" value="TreeGrafter"/>
</dbReference>
<protein>
    <recommendedName>
        <fullName evidence="2">non-specific serine/threonine protein kinase</fullName>
        <ecNumber evidence="2">2.7.11.1</ecNumber>
    </recommendedName>
</protein>
<dbReference type="PROSITE" id="PS00108">
    <property type="entry name" value="PROTEIN_KINASE_ST"/>
    <property type="match status" value="1"/>
</dbReference>
<dbReference type="GO" id="GO:0007346">
    <property type="term" value="P:regulation of mitotic cell cycle"/>
    <property type="evidence" value="ECO:0007669"/>
    <property type="project" value="TreeGrafter"/>
</dbReference>
<evidence type="ECO:0000256" key="1">
    <source>
        <dbReference type="ARBA" id="ARBA00005505"/>
    </source>
</evidence>
<evidence type="ECO:0000256" key="6">
    <source>
        <dbReference type="ARBA" id="ARBA00022777"/>
    </source>
</evidence>
<keyword evidence="3 11" id="KW-0723">Serine/threonine-protein kinase</keyword>
<keyword evidence="15" id="KW-1185">Reference proteome</keyword>
<evidence type="ECO:0000256" key="5">
    <source>
        <dbReference type="ARBA" id="ARBA00022741"/>
    </source>
</evidence>
<dbReference type="Gene3D" id="3.30.200.20">
    <property type="entry name" value="Phosphorylase Kinase, domain 1"/>
    <property type="match status" value="1"/>
</dbReference>
<comment type="similarity">
    <text evidence="1">Belongs to the protein kinase superfamily. CAMK Ser/Thr protein kinase family. PIM subfamily.</text>
</comment>
<reference evidence="14 15" key="1">
    <citation type="journal article" date="2023" name="Genes (Basel)">
        <title>Chromosome-Level Genome Assembly and Circadian Gene Repertoire of the Patagonia Blennie Eleginops maclovinus-The Closest Ancestral Proxy of Antarctic Cryonotothenioids.</title>
        <authorList>
            <person name="Cheng C.C."/>
            <person name="Rivera-Colon A.G."/>
            <person name="Minhas B.F."/>
            <person name="Wilson L."/>
            <person name="Rayamajhi N."/>
            <person name="Vargas-Chacoff L."/>
            <person name="Catchen J.M."/>
        </authorList>
    </citation>
    <scope>NUCLEOTIDE SEQUENCE [LARGE SCALE GENOMIC DNA]</scope>
    <source>
        <strain evidence="14">JMC-PN-2008</strain>
    </source>
</reference>
<proteinExistence type="inferred from homology"/>
<dbReference type="AlphaFoldDB" id="A0AAN8AQT1"/>
<feature type="compositionally biased region" description="Polar residues" evidence="12">
    <location>
        <begin position="117"/>
        <end position="136"/>
    </location>
</feature>
<dbReference type="EMBL" id="JAUZQC010000007">
    <property type="protein sequence ID" value="KAK5868903.1"/>
    <property type="molecule type" value="Genomic_DNA"/>
</dbReference>
<feature type="compositionally biased region" description="Basic and acidic residues" evidence="12">
    <location>
        <begin position="151"/>
        <end position="167"/>
    </location>
</feature>
<evidence type="ECO:0000313" key="14">
    <source>
        <dbReference type="EMBL" id="KAK5868903.1"/>
    </source>
</evidence>
<dbReference type="Pfam" id="PF00069">
    <property type="entry name" value="Pkinase"/>
    <property type="match status" value="1"/>
</dbReference>
<comment type="caution">
    <text evidence="14">The sequence shown here is derived from an EMBL/GenBank/DDBJ whole genome shotgun (WGS) entry which is preliminary data.</text>
</comment>
<reference evidence="14 15" key="2">
    <citation type="journal article" date="2023" name="Mol. Biol. Evol.">
        <title>Genomics of Secondarily Temperate Adaptation in the Only Non-Antarctic Icefish.</title>
        <authorList>
            <person name="Rivera-Colon A.G."/>
            <person name="Rayamajhi N."/>
            <person name="Minhas B.F."/>
            <person name="Madrigal G."/>
            <person name="Bilyk K.T."/>
            <person name="Yoon V."/>
            <person name="Hune M."/>
            <person name="Gregory S."/>
            <person name="Cheng C.H.C."/>
            <person name="Catchen J.M."/>
        </authorList>
    </citation>
    <scope>NUCLEOTIDE SEQUENCE [LARGE SCALE GENOMIC DNA]</scope>
    <source>
        <strain evidence="14">JMC-PN-2008</strain>
    </source>
</reference>
<feature type="domain" description="Protein kinase" evidence="13">
    <location>
        <begin position="204"/>
        <end position="464"/>
    </location>
</feature>
<keyword evidence="6" id="KW-0418">Kinase</keyword>
<dbReference type="PANTHER" id="PTHR22984">
    <property type="entry name" value="SERINE/THREONINE-PROTEIN KINASE PIM"/>
    <property type="match status" value="1"/>
</dbReference>
<keyword evidence="5 10" id="KW-0547">Nucleotide-binding</keyword>
<dbReference type="PANTHER" id="PTHR22984:SF11">
    <property type="entry name" value="AURORA KINASE-RELATED"/>
    <property type="match status" value="1"/>
</dbReference>
<dbReference type="EC" id="2.7.11.1" evidence="2"/>
<organism evidence="14 15">
    <name type="scientific">Eleginops maclovinus</name>
    <name type="common">Patagonian blennie</name>
    <name type="synonym">Eleginus maclovinus</name>
    <dbReference type="NCBI Taxonomy" id="56733"/>
    <lineage>
        <taxon>Eukaryota</taxon>
        <taxon>Metazoa</taxon>
        <taxon>Chordata</taxon>
        <taxon>Craniata</taxon>
        <taxon>Vertebrata</taxon>
        <taxon>Euteleostomi</taxon>
        <taxon>Actinopterygii</taxon>
        <taxon>Neopterygii</taxon>
        <taxon>Teleostei</taxon>
        <taxon>Neoteleostei</taxon>
        <taxon>Acanthomorphata</taxon>
        <taxon>Eupercaria</taxon>
        <taxon>Perciformes</taxon>
        <taxon>Notothenioidei</taxon>
        <taxon>Eleginopidae</taxon>
        <taxon>Eleginops</taxon>
    </lineage>
</organism>
<feature type="region of interest" description="Disordered" evidence="12">
    <location>
        <begin position="41"/>
        <end position="188"/>
    </location>
</feature>
<dbReference type="InterPro" id="IPR051138">
    <property type="entry name" value="PIM_Ser/Thr_kinase"/>
</dbReference>
<evidence type="ECO:0000256" key="7">
    <source>
        <dbReference type="ARBA" id="ARBA00022840"/>
    </source>
</evidence>
<dbReference type="FunFam" id="3.30.200.20:FF:000475">
    <property type="entry name" value="Serine/threonine-protein kinase"/>
    <property type="match status" value="1"/>
</dbReference>
<comment type="catalytic activity">
    <reaction evidence="9">
        <text>L-seryl-[protein] + ATP = O-phospho-L-seryl-[protein] + ADP + H(+)</text>
        <dbReference type="Rhea" id="RHEA:17989"/>
        <dbReference type="Rhea" id="RHEA-COMP:9863"/>
        <dbReference type="Rhea" id="RHEA-COMP:11604"/>
        <dbReference type="ChEBI" id="CHEBI:15378"/>
        <dbReference type="ChEBI" id="CHEBI:29999"/>
        <dbReference type="ChEBI" id="CHEBI:30616"/>
        <dbReference type="ChEBI" id="CHEBI:83421"/>
        <dbReference type="ChEBI" id="CHEBI:456216"/>
        <dbReference type="EC" id="2.7.11.1"/>
    </reaction>
</comment>
<evidence type="ECO:0000313" key="15">
    <source>
        <dbReference type="Proteomes" id="UP001346869"/>
    </source>
</evidence>
<dbReference type="SUPFAM" id="SSF56112">
    <property type="entry name" value="Protein kinase-like (PK-like)"/>
    <property type="match status" value="1"/>
</dbReference>
<keyword evidence="4" id="KW-0808">Transferase</keyword>
<feature type="binding site" evidence="10">
    <location>
        <position position="233"/>
    </location>
    <ligand>
        <name>ATP</name>
        <dbReference type="ChEBI" id="CHEBI:30616"/>
    </ligand>
</feature>
<evidence type="ECO:0000259" key="13">
    <source>
        <dbReference type="PROSITE" id="PS50011"/>
    </source>
</evidence>
<dbReference type="GO" id="GO:0005737">
    <property type="term" value="C:cytoplasm"/>
    <property type="evidence" value="ECO:0007669"/>
    <property type="project" value="TreeGrafter"/>
</dbReference>